<reference evidence="2" key="1">
    <citation type="submission" date="2018-11" db="EMBL/GenBank/DDBJ databases">
        <authorList>
            <consortium name="Pathogen Informatics"/>
        </authorList>
    </citation>
    <scope>NUCLEOTIDE SEQUENCE</scope>
</reference>
<evidence type="ECO:0000256" key="1">
    <source>
        <dbReference type="SAM" id="MobiDB-lite"/>
    </source>
</evidence>
<sequence length="79" mass="8825">MWSFSLQKTFTPRQPCCPPNREAAKQASHRSGREEATEGHDRLDAVHLNHPPSATLRSVSVVKWEGECEAQASSPPRFP</sequence>
<evidence type="ECO:0000313" key="3">
    <source>
        <dbReference type="Proteomes" id="UP000784294"/>
    </source>
</evidence>
<name>A0A448XRV4_9PLAT</name>
<feature type="compositionally biased region" description="Basic and acidic residues" evidence="1">
    <location>
        <begin position="31"/>
        <end position="47"/>
    </location>
</feature>
<dbReference type="EMBL" id="CAAALY010280479">
    <property type="protein sequence ID" value="VEL43327.1"/>
    <property type="molecule type" value="Genomic_DNA"/>
</dbReference>
<feature type="compositionally biased region" description="Polar residues" evidence="1">
    <location>
        <begin position="1"/>
        <end position="12"/>
    </location>
</feature>
<protein>
    <submittedName>
        <fullName evidence="2">Uncharacterized protein</fullName>
    </submittedName>
</protein>
<gene>
    <name evidence="2" type="ORF">PXEA_LOCUS36767</name>
</gene>
<dbReference type="Proteomes" id="UP000784294">
    <property type="component" value="Unassembled WGS sequence"/>
</dbReference>
<evidence type="ECO:0000313" key="2">
    <source>
        <dbReference type="EMBL" id="VEL43327.1"/>
    </source>
</evidence>
<feature type="region of interest" description="Disordered" evidence="1">
    <location>
        <begin position="1"/>
        <end position="51"/>
    </location>
</feature>
<proteinExistence type="predicted"/>
<organism evidence="2 3">
    <name type="scientific">Protopolystoma xenopodis</name>
    <dbReference type="NCBI Taxonomy" id="117903"/>
    <lineage>
        <taxon>Eukaryota</taxon>
        <taxon>Metazoa</taxon>
        <taxon>Spiralia</taxon>
        <taxon>Lophotrochozoa</taxon>
        <taxon>Platyhelminthes</taxon>
        <taxon>Monogenea</taxon>
        <taxon>Polyopisthocotylea</taxon>
        <taxon>Polystomatidea</taxon>
        <taxon>Polystomatidae</taxon>
        <taxon>Protopolystoma</taxon>
    </lineage>
</organism>
<dbReference type="AlphaFoldDB" id="A0A448XRV4"/>
<comment type="caution">
    <text evidence="2">The sequence shown here is derived from an EMBL/GenBank/DDBJ whole genome shotgun (WGS) entry which is preliminary data.</text>
</comment>
<accession>A0A448XRV4</accession>
<keyword evidence="3" id="KW-1185">Reference proteome</keyword>